<gene>
    <name evidence="2" type="ORF">GCK32_017626</name>
</gene>
<sequence>MLPAFVLCMVVQVYPYSRNQLPTTPEAVSAAPAETSAPPAAPAEEPAPAPSFPEEPGPGDFLDEFAKRLTGYTAKEIQARFDRELLDKDGTPELSKLNAKIHECRREYDYEDVFRSAVKYDVLSMIKRFFVRLSTREYSRAEVLDIMRSFWSALDSDLQQELRSDFPAFELLQ</sequence>
<feature type="compositionally biased region" description="Pro residues" evidence="1">
    <location>
        <begin position="39"/>
        <end position="56"/>
    </location>
</feature>
<keyword evidence="3" id="KW-1185">Reference proteome</keyword>
<protein>
    <submittedName>
        <fullName evidence="2">Uncharacterized protein</fullName>
    </submittedName>
</protein>
<feature type="compositionally biased region" description="Low complexity" evidence="1">
    <location>
        <begin position="25"/>
        <end position="38"/>
    </location>
</feature>
<name>A0AAN8FV55_TRICO</name>
<comment type="caution">
    <text evidence="2">The sequence shown here is derived from an EMBL/GenBank/DDBJ whole genome shotgun (WGS) entry which is preliminary data.</text>
</comment>
<dbReference type="AlphaFoldDB" id="A0AAN8FV55"/>
<organism evidence="2 3">
    <name type="scientific">Trichostrongylus colubriformis</name>
    <name type="common">Black scour worm</name>
    <dbReference type="NCBI Taxonomy" id="6319"/>
    <lineage>
        <taxon>Eukaryota</taxon>
        <taxon>Metazoa</taxon>
        <taxon>Ecdysozoa</taxon>
        <taxon>Nematoda</taxon>
        <taxon>Chromadorea</taxon>
        <taxon>Rhabditida</taxon>
        <taxon>Rhabditina</taxon>
        <taxon>Rhabditomorpha</taxon>
        <taxon>Strongyloidea</taxon>
        <taxon>Trichostrongylidae</taxon>
        <taxon>Trichostrongylus</taxon>
    </lineage>
</organism>
<dbReference type="Proteomes" id="UP001331761">
    <property type="component" value="Unassembled WGS sequence"/>
</dbReference>
<feature type="region of interest" description="Disordered" evidence="1">
    <location>
        <begin position="25"/>
        <end position="57"/>
    </location>
</feature>
<evidence type="ECO:0000256" key="1">
    <source>
        <dbReference type="SAM" id="MobiDB-lite"/>
    </source>
</evidence>
<dbReference type="EMBL" id="WIXE01006103">
    <property type="protein sequence ID" value="KAK5981597.1"/>
    <property type="molecule type" value="Genomic_DNA"/>
</dbReference>
<evidence type="ECO:0000313" key="3">
    <source>
        <dbReference type="Proteomes" id="UP001331761"/>
    </source>
</evidence>
<reference evidence="2 3" key="1">
    <citation type="submission" date="2019-10" db="EMBL/GenBank/DDBJ databases">
        <title>Assembly and Annotation for the nematode Trichostrongylus colubriformis.</title>
        <authorList>
            <person name="Martin J."/>
        </authorList>
    </citation>
    <scope>NUCLEOTIDE SEQUENCE [LARGE SCALE GENOMIC DNA]</scope>
    <source>
        <strain evidence="2">G859</strain>
        <tissue evidence="2">Whole worm</tissue>
    </source>
</reference>
<evidence type="ECO:0000313" key="2">
    <source>
        <dbReference type="EMBL" id="KAK5981597.1"/>
    </source>
</evidence>
<proteinExistence type="predicted"/>
<accession>A0AAN8FV55</accession>